<dbReference type="AlphaFoldDB" id="A0A9N9K395"/>
<gene>
    <name evidence="1" type="ORF">DERYTH_LOCUS25177</name>
</gene>
<reference evidence="1" key="1">
    <citation type="submission" date="2021-06" db="EMBL/GenBank/DDBJ databases">
        <authorList>
            <person name="Kallberg Y."/>
            <person name="Tangrot J."/>
            <person name="Rosling A."/>
        </authorList>
    </citation>
    <scope>NUCLEOTIDE SEQUENCE</scope>
    <source>
        <strain evidence="1">MA453B</strain>
    </source>
</reference>
<accession>A0A9N9K395</accession>
<organism evidence="1 2">
    <name type="scientific">Dentiscutata erythropus</name>
    <dbReference type="NCBI Taxonomy" id="1348616"/>
    <lineage>
        <taxon>Eukaryota</taxon>
        <taxon>Fungi</taxon>
        <taxon>Fungi incertae sedis</taxon>
        <taxon>Mucoromycota</taxon>
        <taxon>Glomeromycotina</taxon>
        <taxon>Glomeromycetes</taxon>
        <taxon>Diversisporales</taxon>
        <taxon>Gigasporaceae</taxon>
        <taxon>Dentiscutata</taxon>
    </lineage>
</organism>
<feature type="non-terminal residue" evidence="1">
    <location>
        <position position="122"/>
    </location>
</feature>
<dbReference type="OrthoDB" id="10377747at2759"/>
<sequence>YYTNIFSIDTNAELYSSIDNIHQTINLALNDFTNVLEDLHIYLANPMSVEEFFSISAKDVVYEIFKDDQVIEKLIKTFRPVDLTCDNSKNNNSVEIPLISINIAIASLETVYMCLLQQDKAN</sequence>
<name>A0A9N9K395_9GLOM</name>
<protein>
    <submittedName>
        <fullName evidence="1">7529_t:CDS:1</fullName>
    </submittedName>
</protein>
<comment type="caution">
    <text evidence="1">The sequence shown here is derived from an EMBL/GenBank/DDBJ whole genome shotgun (WGS) entry which is preliminary data.</text>
</comment>
<evidence type="ECO:0000313" key="1">
    <source>
        <dbReference type="EMBL" id="CAG8809839.1"/>
    </source>
</evidence>
<dbReference type="EMBL" id="CAJVPY010045594">
    <property type="protein sequence ID" value="CAG8809839.1"/>
    <property type="molecule type" value="Genomic_DNA"/>
</dbReference>
<proteinExistence type="predicted"/>
<feature type="non-terminal residue" evidence="1">
    <location>
        <position position="1"/>
    </location>
</feature>
<evidence type="ECO:0000313" key="2">
    <source>
        <dbReference type="Proteomes" id="UP000789405"/>
    </source>
</evidence>
<keyword evidence="2" id="KW-1185">Reference proteome</keyword>
<dbReference type="Proteomes" id="UP000789405">
    <property type="component" value="Unassembled WGS sequence"/>
</dbReference>